<protein>
    <recommendedName>
        <fullName evidence="4">MYND-type domain-containing protein</fullName>
    </recommendedName>
</protein>
<name>A0AAX4JTT8_9TREE</name>
<feature type="compositionally biased region" description="Basic and acidic residues" evidence="1">
    <location>
        <begin position="136"/>
        <end position="146"/>
    </location>
</feature>
<feature type="region of interest" description="Disordered" evidence="1">
    <location>
        <begin position="712"/>
        <end position="741"/>
    </location>
</feature>
<dbReference type="AlphaFoldDB" id="A0AAX4JTT8"/>
<feature type="region of interest" description="Disordered" evidence="1">
    <location>
        <begin position="207"/>
        <end position="227"/>
    </location>
</feature>
<proteinExistence type="predicted"/>
<feature type="region of interest" description="Disordered" evidence="1">
    <location>
        <begin position="306"/>
        <end position="384"/>
    </location>
</feature>
<feature type="compositionally biased region" description="Polar residues" evidence="1">
    <location>
        <begin position="713"/>
        <end position="741"/>
    </location>
</feature>
<evidence type="ECO:0000313" key="3">
    <source>
        <dbReference type="Proteomes" id="UP001355207"/>
    </source>
</evidence>
<feature type="region of interest" description="Disordered" evidence="1">
    <location>
        <begin position="45"/>
        <end position="75"/>
    </location>
</feature>
<keyword evidence="3" id="KW-1185">Reference proteome</keyword>
<feature type="compositionally biased region" description="Acidic residues" evidence="1">
    <location>
        <begin position="167"/>
        <end position="177"/>
    </location>
</feature>
<sequence length="912" mass="100061">MSPASGQASSSRYSSKTTHSAPSHITLPFQDSFVNLAKLIGFNPKKLDEDDEEDITDEGEGEGDDQELSNEDGEVDEESLMWDAQTALIAHHPDLAIKLYTQAALPPYSSSAACLALGNLLIRGSTLTEHDDQNRDHISHQYDNNRHSFSSKGKNKAYSGSAISDISESDEDDDDDAKDTNQMNLDSTITSRILNKFFGSGSGYGSISSSVKQSKSKSRPIPNRRPTIDLVSTGWQIPKEGKRAIRDPKSMGIAGAWFILGLSWLLQVQIEREKDSSIRRKKQLIKQQPSERIEIVTTNHNKHVIDDDEVLSFDPKGKGKRTTSQLNTSASNTDTIANPTDIQRSPTRPLPQSPSQTDLSDSVDTICPPKSNPSSSSGRTLESPMVQTPGAALIDDPFNRDIEDTAKDLEVLQSMYDLLQPLLKLYRHGHIQLHDPVALPPISLQSLPATLRPRNETEKGRNVWKLGNVVASKIAGLEILKQEDTALESDLREIERLRGGVNILINYILAMTSQDLEAEVYFRNVISNQPTGFELADDLIRQAAKRLDIITSTPRDEDSMNGYPFPPTSTDISMTHLSPPKASSASSPIKTKSRRKTSSAQHARHPSNSSIASLTVSRILSTPLKSSASLASLCSISDATFEPTTIQLNATDCAMSTLKKVQARSMADLQEAFQQEEEEELSEELLHQNGDVDGEPRYPSMNGWKLSPPAENSIPSSTFGVSQQSQRTIVPSSNSKRIGSPYTTRQLGLSISPSITLRPINSSPQFSNLHSTLSISQFEKDKSSHSESSTPPIGMENIRKSRLLPFEPSSLEKINPIDPELAKAELSSTLTKRVICGVCEMKGVNFPECRKCGLTFCSRDCRVGKDKAGNGKKHICGIWESRQLLSNPDLNSGINQIHVKSAVPPVPTTTVY</sequence>
<feature type="region of interest" description="Disordered" evidence="1">
    <location>
        <begin position="136"/>
        <end position="183"/>
    </location>
</feature>
<dbReference type="GeneID" id="91093799"/>
<accession>A0AAX4JTT8</accession>
<evidence type="ECO:0008006" key="4">
    <source>
        <dbReference type="Google" id="ProtNLM"/>
    </source>
</evidence>
<organism evidence="2 3">
    <name type="scientific">Kwoniella dendrophila CBS 6074</name>
    <dbReference type="NCBI Taxonomy" id="1295534"/>
    <lineage>
        <taxon>Eukaryota</taxon>
        <taxon>Fungi</taxon>
        <taxon>Dikarya</taxon>
        <taxon>Basidiomycota</taxon>
        <taxon>Agaricomycotina</taxon>
        <taxon>Tremellomycetes</taxon>
        <taxon>Tremellales</taxon>
        <taxon>Cryptococcaceae</taxon>
        <taxon>Kwoniella</taxon>
    </lineage>
</organism>
<evidence type="ECO:0000256" key="1">
    <source>
        <dbReference type="SAM" id="MobiDB-lite"/>
    </source>
</evidence>
<feature type="compositionally biased region" description="Low complexity" evidence="1">
    <location>
        <begin position="1"/>
        <end position="20"/>
    </location>
</feature>
<feature type="compositionally biased region" description="Basic residues" evidence="1">
    <location>
        <begin position="591"/>
        <end position="605"/>
    </location>
</feature>
<feature type="region of interest" description="Disordered" evidence="1">
    <location>
        <begin position="551"/>
        <end position="610"/>
    </location>
</feature>
<dbReference type="RefSeq" id="XP_066074986.1">
    <property type="nucleotide sequence ID" value="XM_066218889.1"/>
</dbReference>
<reference evidence="2 3" key="1">
    <citation type="submission" date="2024-01" db="EMBL/GenBank/DDBJ databases">
        <title>Comparative genomics of Cryptococcus and Kwoniella reveals pathogenesis evolution and contrasting modes of karyotype evolution via chromosome fusion or intercentromeric recombination.</title>
        <authorList>
            <person name="Coelho M.A."/>
            <person name="David-Palma M."/>
            <person name="Shea T."/>
            <person name="Bowers K."/>
            <person name="McGinley-Smith S."/>
            <person name="Mohammad A.W."/>
            <person name="Gnirke A."/>
            <person name="Yurkov A.M."/>
            <person name="Nowrousian M."/>
            <person name="Sun S."/>
            <person name="Cuomo C.A."/>
            <person name="Heitman J."/>
        </authorList>
    </citation>
    <scope>NUCLEOTIDE SEQUENCE [LARGE SCALE GENOMIC DNA]</scope>
    <source>
        <strain evidence="2 3">CBS 6074</strain>
    </source>
</reference>
<dbReference type="Proteomes" id="UP001355207">
    <property type="component" value="Chromosome 3"/>
</dbReference>
<feature type="compositionally biased region" description="Polar residues" evidence="1">
    <location>
        <begin position="353"/>
        <end position="363"/>
    </location>
</feature>
<feature type="compositionally biased region" description="Polar residues" evidence="1">
    <location>
        <begin position="322"/>
        <end position="346"/>
    </location>
</feature>
<feature type="compositionally biased region" description="Low complexity" evidence="1">
    <location>
        <begin position="578"/>
        <end position="590"/>
    </location>
</feature>
<feature type="region of interest" description="Disordered" evidence="1">
    <location>
        <begin position="1"/>
        <end position="24"/>
    </location>
</feature>
<dbReference type="EMBL" id="CP144100">
    <property type="protein sequence ID" value="WWC88223.1"/>
    <property type="molecule type" value="Genomic_DNA"/>
</dbReference>
<evidence type="ECO:0000313" key="2">
    <source>
        <dbReference type="EMBL" id="WWC88223.1"/>
    </source>
</evidence>
<gene>
    <name evidence="2" type="ORF">L201_003128</name>
</gene>
<feature type="compositionally biased region" description="Acidic residues" evidence="1">
    <location>
        <begin position="49"/>
        <end position="75"/>
    </location>
</feature>